<evidence type="ECO:0000313" key="3">
    <source>
        <dbReference type="Proteomes" id="UP001281614"/>
    </source>
</evidence>
<keyword evidence="3" id="KW-1185">Reference proteome</keyword>
<evidence type="ECO:0000313" key="2">
    <source>
        <dbReference type="EMBL" id="KAK2756892.1"/>
    </source>
</evidence>
<dbReference type="AlphaFoldDB" id="A0AAD9YB49"/>
<comment type="caution">
    <text evidence="2">The sequence shown here is derived from an EMBL/GenBank/DDBJ whole genome shotgun (WGS) entry which is preliminary data.</text>
</comment>
<sequence>MGANSTARPRTRRSAWPPRGSTAQLGIVPGTGLGGDASPGLSKPPSMEANRGFVVGFGVNKTDCLFAAKLSIAVRPSSTQQPWVFCKDRTCESHELAGLQLVKLAERTEELRRFAPNPFTSVAQVRENEF</sequence>
<protein>
    <submittedName>
        <fullName evidence="2">Uncharacterized protein</fullName>
    </submittedName>
</protein>
<feature type="region of interest" description="Disordered" evidence="1">
    <location>
        <begin position="1"/>
        <end position="46"/>
    </location>
</feature>
<dbReference type="Proteomes" id="UP001281614">
    <property type="component" value="Unassembled WGS sequence"/>
</dbReference>
<gene>
    <name evidence="2" type="ORF">CKAH01_17079</name>
</gene>
<evidence type="ECO:0000256" key="1">
    <source>
        <dbReference type="SAM" id="MobiDB-lite"/>
    </source>
</evidence>
<accession>A0AAD9YB49</accession>
<organism evidence="2 3">
    <name type="scientific">Colletotrichum kahawae</name>
    <name type="common">Coffee berry disease fungus</name>
    <dbReference type="NCBI Taxonomy" id="34407"/>
    <lineage>
        <taxon>Eukaryota</taxon>
        <taxon>Fungi</taxon>
        <taxon>Dikarya</taxon>
        <taxon>Ascomycota</taxon>
        <taxon>Pezizomycotina</taxon>
        <taxon>Sordariomycetes</taxon>
        <taxon>Hypocreomycetidae</taxon>
        <taxon>Glomerellales</taxon>
        <taxon>Glomerellaceae</taxon>
        <taxon>Colletotrichum</taxon>
        <taxon>Colletotrichum gloeosporioides species complex</taxon>
    </lineage>
</organism>
<dbReference type="EMBL" id="VYYT01000205">
    <property type="protein sequence ID" value="KAK2756892.1"/>
    <property type="molecule type" value="Genomic_DNA"/>
</dbReference>
<proteinExistence type="predicted"/>
<name>A0AAD9YB49_COLKA</name>
<reference evidence="2" key="1">
    <citation type="submission" date="2023-02" db="EMBL/GenBank/DDBJ databases">
        <title>Colletotrichum kahawae CIFC_Que2 genome sequencing and assembly.</title>
        <authorList>
            <person name="Baroncelli R."/>
        </authorList>
    </citation>
    <scope>NUCLEOTIDE SEQUENCE</scope>
    <source>
        <strain evidence="2">CIFC_Que2</strain>
    </source>
</reference>